<reference evidence="2" key="1">
    <citation type="journal article" date="2021" name="mSystems">
        <title>Bacteria and Archaea Synergistically Convert Glycine Betaine to Biogenic Methane in the Formosa Cold Seep of the South China Sea.</title>
        <authorList>
            <person name="Li L."/>
            <person name="Zhang W."/>
            <person name="Zhang S."/>
            <person name="Song L."/>
            <person name="Sun Q."/>
            <person name="Zhang H."/>
            <person name="Xiang H."/>
            <person name="Dong X."/>
        </authorList>
    </citation>
    <scope>NUCLEOTIDE SEQUENCE</scope>
    <source>
        <strain evidence="2">ZWT</strain>
    </source>
</reference>
<dbReference type="Pfam" id="PF05137">
    <property type="entry name" value="PilN"/>
    <property type="match status" value="1"/>
</dbReference>
<name>A0A9J6P1F7_9CLOT</name>
<evidence type="ECO:0000256" key="1">
    <source>
        <dbReference type="SAM" id="Phobius"/>
    </source>
</evidence>
<proteinExistence type="predicted"/>
<keyword evidence="1" id="KW-0812">Transmembrane</keyword>
<sequence>MNDLNFFYEFIEEKRNKNISITLSLFAVLFILGGVVSSVFYLERDIYREKVNIDNHNKMLRSTQVSKLDSNFKSISENERVLKESLTQIQSIKAYVAGLNKITTHGIVRIFNAIPKNVSISSFEYNQKQLSMDCESSDRKGVASTINNLKGVGLKEVNVPSIVAVDNDGVTTYRFSISAKIEEMKNHEDN</sequence>
<feature type="transmembrane region" description="Helical" evidence="1">
    <location>
        <begin position="20"/>
        <end position="42"/>
    </location>
</feature>
<dbReference type="Proteomes" id="UP001056429">
    <property type="component" value="Unassembled WGS sequence"/>
</dbReference>
<keyword evidence="1" id="KW-1133">Transmembrane helix</keyword>
<protein>
    <submittedName>
        <fullName evidence="2">PilN domain-containing protein</fullName>
    </submittedName>
</protein>
<dbReference type="EMBL" id="JAGSOJ010000002">
    <property type="protein sequence ID" value="MCM1990570.1"/>
    <property type="molecule type" value="Genomic_DNA"/>
</dbReference>
<dbReference type="InterPro" id="IPR007813">
    <property type="entry name" value="PilN"/>
</dbReference>
<evidence type="ECO:0000313" key="3">
    <source>
        <dbReference type="Proteomes" id="UP001056429"/>
    </source>
</evidence>
<comment type="caution">
    <text evidence="2">The sequence shown here is derived from an EMBL/GenBank/DDBJ whole genome shotgun (WGS) entry which is preliminary data.</text>
</comment>
<reference evidence="2" key="2">
    <citation type="submission" date="2021-04" db="EMBL/GenBank/DDBJ databases">
        <authorList>
            <person name="Dong X."/>
        </authorList>
    </citation>
    <scope>NUCLEOTIDE SEQUENCE</scope>
    <source>
        <strain evidence="2">ZWT</strain>
    </source>
</reference>
<dbReference type="AlphaFoldDB" id="A0A9J6P1F7"/>
<dbReference type="RefSeq" id="WP_250859622.1">
    <property type="nucleotide sequence ID" value="NZ_JAGSOJ010000002.1"/>
</dbReference>
<keyword evidence="3" id="KW-1185">Reference proteome</keyword>
<organism evidence="2 3">
    <name type="scientific">Oceanirhabdus seepicola</name>
    <dbReference type="NCBI Taxonomy" id="2828781"/>
    <lineage>
        <taxon>Bacteria</taxon>
        <taxon>Bacillati</taxon>
        <taxon>Bacillota</taxon>
        <taxon>Clostridia</taxon>
        <taxon>Eubacteriales</taxon>
        <taxon>Clostridiaceae</taxon>
        <taxon>Oceanirhabdus</taxon>
    </lineage>
</organism>
<keyword evidence="1" id="KW-0472">Membrane</keyword>
<gene>
    <name evidence="2" type="ORF">KDK92_12630</name>
</gene>
<accession>A0A9J6P1F7</accession>
<evidence type="ECO:0000313" key="2">
    <source>
        <dbReference type="EMBL" id="MCM1990570.1"/>
    </source>
</evidence>